<proteinExistence type="predicted"/>
<protein>
    <submittedName>
        <fullName evidence="2">Uncharacterized protein</fullName>
    </submittedName>
</protein>
<feature type="coiled-coil region" evidence="1">
    <location>
        <begin position="140"/>
        <end position="167"/>
    </location>
</feature>
<comment type="caution">
    <text evidence="2">The sequence shown here is derived from an EMBL/GenBank/DDBJ whole genome shotgun (WGS) entry which is preliminary data.</text>
</comment>
<keyword evidence="3" id="KW-1185">Reference proteome</keyword>
<name>A0AAD8I8X0_9APIA</name>
<sequence>MEKNNSETGCQEAGLIGVGGSQNGVGINHPGAAAAGYVAGVGGVVDGGCGGGAVVGAAGGVVAGGIGGSAAAVGNHHPTQATQVESQSVCEEDEALDLIELSDEREAFLIEDEALRVQNQRYKEILSMLRAPDQQFKETLSMLRAEVNTLRLENLRSKEELEQLEKFAVARGITWPGSRN</sequence>
<keyword evidence="1" id="KW-0175">Coiled coil</keyword>
<accession>A0AAD8I8X0</accession>
<evidence type="ECO:0000313" key="3">
    <source>
        <dbReference type="Proteomes" id="UP001237642"/>
    </source>
</evidence>
<reference evidence="2" key="1">
    <citation type="submission" date="2023-02" db="EMBL/GenBank/DDBJ databases">
        <title>Genome of toxic invasive species Heracleum sosnowskyi carries increased number of genes despite the absence of recent whole-genome duplications.</title>
        <authorList>
            <person name="Schelkunov M."/>
            <person name="Shtratnikova V."/>
            <person name="Makarenko M."/>
            <person name="Klepikova A."/>
            <person name="Omelchenko D."/>
            <person name="Novikova G."/>
            <person name="Obukhova E."/>
            <person name="Bogdanov V."/>
            <person name="Penin A."/>
            <person name="Logacheva M."/>
        </authorList>
    </citation>
    <scope>NUCLEOTIDE SEQUENCE</scope>
    <source>
        <strain evidence="2">Hsosn_3</strain>
        <tissue evidence="2">Leaf</tissue>
    </source>
</reference>
<dbReference type="AlphaFoldDB" id="A0AAD8I8X0"/>
<gene>
    <name evidence="2" type="ORF">POM88_026329</name>
</gene>
<organism evidence="2 3">
    <name type="scientific">Heracleum sosnowskyi</name>
    <dbReference type="NCBI Taxonomy" id="360622"/>
    <lineage>
        <taxon>Eukaryota</taxon>
        <taxon>Viridiplantae</taxon>
        <taxon>Streptophyta</taxon>
        <taxon>Embryophyta</taxon>
        <taxon>Tracheophyta</taxon>
        <taxon>Spermatophyta</taxon>
        <taxon>Magnoliopsida</taxon>
        <taxon>eudicotyledons</taxon>
        <taxon>Gunneridae</taxon>
        <taxon>Pentapetalae</taxon>
        <taxon>asterids</taxon>
        <taxon>campanulids</taxon>
        <taxon>Apiales</taxon>
        <taxon>Apiaceae</taxon>
        <taxon>Apioideae</taxon>
        <taxon>apioid superclade</taxon>
        <taxon>Tordylieae</taxon>
        <taxon>Tordyliinae</taxon>
        <taxon>Heracleum</taxon>
    </lineage>
</organism>
<evidence type="ECO:0000313" key="2">
    <source>
        <dbReference type="EMBL" id="KAK1379585.1"/>
    </source>
</evidence>
<evidence type="ECO:0000256" key="1">
    <source>
        <dbReference type="SAM" id="Coils"/>
    </source>
</evidence>
<reference evidence="2" key="2">
    <citation type="submission" date="2023-05" db="EMBL/GenBank/DDBJ databases">
        <authorList>
            <person name="Schelkunov M.I."/>
        </authorList>
    </citation>
    <scope>NUCLEOTIDE SEQUENCE</scope>
    <source>
        <strain evidence="2">Hsosn_3</strain>
        <tissue evidence="2">Leaf</tissue>
    </source>
</reference>
<dbReference type="Proteomes" id="UP001237642">
    <property type="component" value="Unassembled WGS sequence"/>
</dbReference>
<dbReference type="EMBL" id="JAUIZM010000006">
    <property type="protein sequence ID" value="KAK1379585.1"/>
    <property type="molecule type" value="Genomic_DNA"/>
</dbReference>